<gene>
    <name evidence="2" type="ORF">HJG63_008457</name>
</gene>
<protein>
    <submittedName>
        <fullName evidence="2">Uncharacterized protein</fullName>
    </submittedName>
</protein>
<keyword evidence="3" id="KW-1185">Reference proteome</keyword>
<evidence type="ECO:0000313" key="3">
    <source>
        <dbReference type="Proteomes" id="UP000593571"/>
    </source>
</evidence>
<name>A0A7J8DXV4_ROUAE</name>
<comment type="caution">
    <text evidence="2">The sequence shown here is derived from an EMBL/GenBank/DDBJ whole genome shotgun (WGS) entry which is preliminary data.</text>
</comment>
<feature type="compositionally biased region" description="Basic and acidic residues" evidence="1">
    <location>
        <begin position="125"/>
        <end position="136"/>
    </location>
</feature>
<proteinExistence type="predicted"/>
<accession>A0A7J8DXV4</accession>
<dbReference type="AlphaFoldDB" id="A0A7J8DXV4"/>
<sequence length="177" mass="19571">MQKLLFMCQAQPCVTTQRWQAMPRSHTNNRNLRALFAFGVRLCLCNESRSQLSKSKNGVRQLPEIRSGPSTQPAKHSAVGPRTGPLTAGRGQCREAGSERGGATPRADGRTPRRFGRSPALQSVRRPDTHMSDEAARPPVPRACMGCPAPHSVRTCNSHCGLSRWVRLLPPFYKWGD</sequence>
<feature type="region of interest" description="Disordered" evidence="1">
    <location>
        <begin position="53"/>
        <end position="137"/>
    </location>
</feature>
<evidence type="ECO:0000256" key="1">
    <source>
        <dbReference type="SAM" id="MobiDB-lite"/>
    </source>
</evidence>
<evidence type="ECO:0000313" key="2">
    <source>
        <dbReference type="EMBL" id="KAF6428004.1"/>
    </source>
</evidence>
<organism evidence="2 3">
    <name type="scientific">Rousettus aegyptiacus</name>
    <name type="common">Egyptian fruit bat</name>
    <name type="synonym">Pteropus aegyptiacus</name>
    <dbReference type="NCBI Taxonomy" id="9407"/>
    <lineage>
        <taxon>Eukaryota</taxon>
        <taxon>Metazoa</taxon>
        <taxon>Chordata</taxon>
        <taxon>Craniata</taxon>
        <taxon>Vertebrata</taxon>
        <taxon>Euteleostomi</taxon>
        <taxon>Mammalia</taxon>
        <taxon>Eutheria</taxon>
        <taxon>Laurasiatheria</taxon>
        <taxon>Chiroptera</taxon>
        <taxon>Yinpterochiroptera</taxon>
        <taxon>Pteropodoidea</taxon>
        <taxon>Pteropodidae</taxon>
        <taxon>Rousettinae</taxon>
        <taxon>Rousettus</taxon>
    </lineage>
</organism>
<dbReference type="Proteomes" id="UP000593571">
    <property type="component" value="Unassembled WGS sequence"/>
</dbReference>
<reference evidence="2 3" key="1">
    <citation type="journal article" date="2020" name="Nature">
        <title>Six reference-quality genomes reveal evolution of bat adaptations.</title>
        <authorList>
            <person name="Jebb D."/>
            <person name="Huang Z."/>
            <person name="Pippel M."/>
            <person name="Hughes G.M."/>
            <person name="Lavrichenko K."/>
            <person name="Devanna P."/>
            <person name="Winkler S."/>
            <person name="Jermiin L.S."/>
            <person name="Skirmuntt E.C."/>
            <person name="Katzourakis A."/>
            <person name="Burkitt-Gray L."/>
            <person name="Ray D.A."/>
            <person name="Sullivan K.A.M."/>
            <person name="Roscito J.G."/>
            <person name="Kirilenko B.M."/>
            <person name="Davalos L.M."/>
            <person name="Corthals A.P."/>
            <person name="Power M.L."/>
            <person name="Jones G."/>
            <person name="Ransome R.D."/>
            <person name="Dechmann D.K.N."/>
            <person name="Locatelli A.G."/>
            <person name="Puechmaille S.J."/>
            <person name="Fedrigo O."/>
            <person name="Jarvis E.D."/>
            <person name="Hiller M."/>
            <person name="Vernes S.C."/>
            <person name="Myers E.W."/>
            <person name="Teeling E.C."/>
        </authorList>
    </citation>
    <scope>NUCLEOTIDE SEQUENCE [LARGE SCALE GENOMIC DNA]</scope>
    <source>
        <strain evidence="2">MRouAeg1</strain>
        <tissue evidence="2">Muscle</tissue>
    </source>
</reference>
<dbReference type="EMBL" id="JACASE010000011">
    <property type="protein sequence ID" value="KAF6428004.1"/>
    <property type="molecule type" value="Genomic_DNA"/>
</dbReference>